<dbReference type="InterPro" id="IPR037354">
    <property type="entry name" value="Commd2"/>
</dbReference>
<evidence type="ECO:0000313" key="3">
    <source>
        <dbReference type="Proteomes" id="UP001295684"/>
    </source>
</evidence>
<dbReference type="PANTHER" id="PTHR15857">
    <property type="entry name" value="COMM DOMAIN CONTAINING PROTEIN 2"/>
    <property type="match status" value="1"/>
</dbReference>
<keyword evidence="3" id="KW-1185">Reference proteome</keyword>
<dbReference type="Proteomes" id="UP001295684">
    <property type="component" value="Unassembled WGS sequence"/>
</dbReference>
<dbReference type="PANTHER" id="PTHR15857:SF0">
    <property type="entry name" value="COMM DOMAIN-CONTAINING PROTEIN 2"/>
    <property type="match status" value="1"/>
</dbReference>
<comment type="caution">
    <text evidence="2">The sequence shown here is derived from an EMBL/GenBank/DDBJ whole genome shotgun (WGS) entry which is preliminary data.</text>
</comment>
<name>A0AAD1Y1K3_EUPCR</name>
<evidence type="ECO:0000313" key="2">
    <source>
        <dbReference type="EMBL" id="CAI2382621.1"/>
    </source>
</evidence>
<protein>
    <recommendedName>
        <fullName evidence="1">COMM domain-containing protein</fullName>
    </recommendedName>
</protein>
<reference evidence="2" key="1">
    <citation type="submission" date="2023-07" db="EMBL/GenBank/DDBJ databases">
        <authorList>
            <consortium name="AG Swart"/>
            <person name="Singh M."/>
            <person name="Singh A."/>
            <person name="Seah K."/>
            <person name="Emmerich C."/>
        </authorList>
    </citation>
    <scope>NUCLEOTIDE SEQUENCE</scope>
    <source>
        <strain evidence="2">DP1</strain>
    </source>
</reference>
<evidence type="ECO:0000259" key="1">
    <source>
        <dbReference type="PROSITE" id="PS51269"/>
    </source>
</evidence>
<accession>A0AAD1Y1K3</accession>
<dbReference type="AlphaFoldDB" id="A0AAD1Y1K3"/>
<sequence>MDFSKFAEYLNFMDPKDFQEFSDQVVSYILNKIQIKSSSKQDSINALTCIILHFAKIKAGQKELDHLFPQMGLPDEFKETFLLVILPAIPEIREMVDLAEDENYNKFVDVKWRLGMTVSTRMKHKMMAPKYTIKLAMEDNEGHAKNYLIDSDYANMVRLRDELQEALKTLDTPMCKSLFYSDK</sequence>
<dbReference type="InterPro" id="IPR017920">
    <property type="entry name" value="COMM"/>
</dbReference>
<proteinExistence type="predicted"/>
<dbReference type="PROSITE" id="PS51269">
    <property type="entry name" value="COMM"/>
    <property type="match status" value="1"/>
</dbReference>
<dbReference type="EMBL" id="CAMPGE010024805">
    <property type="protein sequence ID" value="CAI2382621.1"/>
    <property type="molecule type" value="Genomic_DNA"/>
</dbReference>
<feature type="domain" description="COMM" evidence="1">
    <location>
        <begin position="106"/>
        <end position="174"/>
    </location>
</feature>
<dbReference type="Pfam" id="PF07258">
    <property type="entry name" value="COMM_domain"/>
    <property type="match status" value="1"/>
</dbReference>
<gene>
    <name evidence="2" type="ORF">ECRASSUSDP1_LOCUS24099</name>
</gene>
<organism evidence="2 3">
    <name type="scientific">Euplotes crassus</name>
    <dbReference type="NCBI Taxonomy" id="5936"/>
    <lineage>
        <taxon>Eukaryota</taxon>
        <taxon>Sar</taxon>
        <taxon>Alveolata</taxon>
        <taxon>Ciliophora</taxon>
        <taxon>Intramacronucleata</taxon>
        <taxon>Spirotrichea</taxon>
        <taxon>Hypotrichia</taxon>
        <taxon>Euplotida</taxon>
        <taxon>Euplotidae</taxon>
        <taxon>Moneuplotes</taxon>
    </lineage>
</organism>